<feature type="domain" description="LTD" evidence="3">
    <location>
        <begin position="294"/>
        <end position="407"/>
    </location>
</feature>
<dbReference type="InterPro" id="IPR044929">
    <property type="entry name" value="DNA/RNA_non-sp_Endonuclease_sf"/>
</dbReference>
<dbReference type="SUPFAM" id="SSF54060">
    <property type="entry name" value="His-Me finger endonucleases"/>
    <property type="match status" value="1"/>
</dbReference>
<dbReference type="Proteomes" id="UP000050465">
    <property type="component" value="Unassembled WGS sequence"/>
</dbReference>
<protein>
    <submittedName>
        <fullName evidence="4">Endonuclease G, mitochondrial</fullName>
    </submittedName>
</protein>
<accession>A0A0P7ZX42</accession>
<dbReference type="STRING" id="1666911.HLUCCA11_12430"/>
<organism evidence="4 5">
    <name type="scientific">Phormidesmis priestleyi Ana</name>
    <dbReference type="NCBI Taxonomy" id="1666911"/>
    <lineage>
        <taxon>Bacteria</taxon>
        <taxon>Bacillati</taxon>
        <taxon>Cyanobacteriota</taxon>
        <taxon>Cyanophyceae</taxon>
        <taxon>Leptolyngbyales</taxon>
        <taxon>Leptolyngbyaceae</taxon>
        <taxon>Phormidesmis</taxon>
    </lineage>
</organism>
<evidence type="ECO:0000313" key="5">
    <source>
        <dbReference type="Proteomes" id="UP000050465"/>
    </source>
</evidence>
<dbReference type="SUPFAM" id="SSF74853">
    <property type="entry name" value="Lamin A/C globular tail domain"/>
    <property type="match status" value="1"/>
</dbReference>
<dbReference type="GO" id="GO:0003676">
    <property type="term" value="F:nucleic acid binding"/>
    <property type="evidence" value="ECO:0007669"/>
    <property type="project" value="InterPro"/>
</dbReference>
<dbReference type="GO" id="GO:0004519">
    <property type="term" value="F:endonuclease activity"/>
    <property type="evidence" value="ECO:0007669"/>
    <property type="project" value="UniProtKB-KW"/>
</dbReference>
<dbReference type="Gene3D" id="3.40.570.10">
    <property type="entry name" value="Extracellular Endonuclease, subunit A"/>
    <property type="match status" value="1"/>
</dbReference>
<feature type="binding site" evidence="2">
    <location>
        <position position="140"/>
    </location>
    <ligand>
        <name>Mg(2+)</name>
        <dbReference type="ChEBI" id="CHEBI:18420"/>
        <note>catalytic</note>
    </ligand>
</feature>
<dbReference type="InterPro" id="IPR036415">
    <property type="entry name" value="Lamin_tail_dom_sf"/>
</dbReference>
<evidence type="ECO:0000256" key="2">
    <source>
        <dbReference type="PIRSR" id="PIRSR640255-2"/>
    </source>
</evidence>
<reference evidence="4 5" key="1">
    <citation type="submission" date="2015-09" db="EMBL/GenBank/DDBJ databases">
        <title>Identification and resolution of microdiversity through metagenomic sequencing of parallel consortia.</title>
        <authorList>
            <person name="Nelson W.C."/>
            <person name="Romine M.F."/>
            <person name="Lindemann S.R."/>
        </authorList>
    </citation>
    <scope>NUCLEOTIDE SEQUENCE [LARGE SCALE GENOMIC DNA]</scope>
    <source>
        <strain evidence="4">Ana</strain>
    </source>
</reference>
<dbReference type="Pfam" id="PF00932">
    <property type="entry name" value="LTD"/>
    <property type="match status" value="1"/>
</dbReference>
<dbReference type="PATRIC" id="fig|1666911.3.peg.4636"/>
<feature type="active site" description="Proton acceptor" evidence="1">
    <location>
        <position position="103"/>
    </location>
</feature>
<dbReference type="InterPro" id="IPR001322">
    <property type="entry name" value="Lamin_tail_dom"/>
</dbReference>
<keyword evidence="4" id="KW-0378">Hydrolase</keyword>
<keyword evidence="4" id="KW-0540">Nuclease</keyword>
<dbReference type="GO" id="GO:0016787">
    <property type="term" value="F:hydrolase activity"/>
    <property type="evidence" value="ECO:0007669"/>
    <property type="project" value="InterPro"/>
</dbReference>
<keyword evidence="2" id="KW-0479">Metal-binding</keyword>
<dbReference type="InterPro" id="IPR001604">
    <property type="entry name" value="Endo_G_ENPP1-like_dom"/>
</dbReference>
<keyword evidence="4" id="KW-0255">Endonuclease</keyword>
<name>A0A0P7ZX42_9CYAN</name>
<dbReference type="InterPro" id="IPR044925">
    <property type="entry name" value="His-Me_finger_sf"/>
</dbReference>
<comment type="caution">
    <text evidence="4">The sequence shown here is derived from an EMBL/GenBank/DDBJ whole genome shotgun (WGS) entry which is preliminary data.</text>
</comment>
<evidence type="ECO:0000259" key="3">
    <source>
        <dbReference type="PROSITE" id="PS51841"/>
    </source>
</evidence>
<dbReference type="EMBL" id="LJZR01000015">
    <property type="protein sequence ID" value="KPQ34969.1"/>
    <property type="molecule type" value="Genomic_DNA"/>
</dbReference>
<dbReference type="AlphaFoldDB" id="A0A0P7ZX42"/>
<dbReference type="PROSITE" id="PS51841">
    <property type="entry name" value="LTD"/>
    <property type="match status" value="1"/>
</dbReference>
<dbReference type="SMART" id="SM00477">
    <property type="entry name" value="NUC"/>
    <property type="match status" value="1"/>
</dbReference>
<evidence type="ECO:0000313" key="4">
    <source>
        <dbReference type="EMBL" id="KPQ34969.1"/>
    </source>
</evidence>
<dbReference type="SMART" id="SM00892">
    <property type="entry name" value="Endonuclease_NS"/>
    <property type="match status" value="1"/>
</dbReference>
<dbReference type="PANTHER" id="PTHR13966:SF5">
    <property type="entry name" value="ENDONUCLEASE G, MITOCHONDRIAL"/>
    <property type="match status" value="1"/>
</dbReference>
<dbReference type="GO" id="GO:0046872">
    <property type="term" value="F:metal ion binding"/>
    <property type="evidence" value="ECO:0007669"/>
    <property type="project" value="UniProtKB-KW"/>
</dbReference>
<sequence length="430" mass="49077">MNGYDPDFLGKDIPLPMPSFSPALIGNVLNRLELRDGIYADYVNYTLVMNQVRRSPIFAALNIDQTMLKSSARKRGWDLDTRIGAEFQLNNDYYAANPWDRGHLARRSTISWGATAREAKKASDMTFFFSNATLQHENFNQDEWLALENWVKNLTLGEDGKITEFTGPIYGEFGRMISPSGRPPAETPAAFFKVVCFVSKETKELDVRAFILFQDREALADKNGNRLFNFQRYQVTVSEIEILTGLDFDDKIYEKNPLLFNENEEKQKRLNIPEFPERIEVDVPEEMISEEEVRDFSVDREVPIFIAAAMVNATGNDRVGEWISIINLSNREVDLTGWTLSDMRRPRLNLSKALTQDKRLLLPGQAVRVQPVAPMMLSNNSGVIALYDPPSEQFNKGRRIDRVSYTQAQASRKGVPIVFNSRQEGRLDPN</sequence>
<dbReference type="InterPro" id="IPR020821">
    <property type="entry name" value="ENPP1-3/EXOG-like_nuc-like"/>
</dbReference>
<dbReference type="InterPro" id="IPR040255">
    <property type="entry name" value="Non-specific_endonuclease"/>
</dbReference>
<evidence type="ECO:0000256" key="1">
    <source>
        <dbReference type="PIRSR" id="PIRSR640255-1"/>
    </source>
</evidence>
<gene>
    <name evidence="4" type="ORF">HLUCCA11_12430</name>
</gene>
<dbReference type="Pfam" id="PF01223">
    <property type="entry name" value="Endonuclease_NS"/>
    <property type="match status" value="1"/>
</dbReference>
<dbReference type="PANTHER" id="PTHR13966">
    <property type="entry name" value="ENDONUCLEASE RELATED"/>
    <property type="match status" value="1"/>
</dbReference>
<proteinExistence type="predicted"/>